<sequence>MQSTLFKVVVAVITILASVHPTFANVIVNTTISEGSPTNGAGSNNGGNASVPVPTFVVAVVVVTGTTSPRCSSTCSHHQPVPPPVLVAAVILTLVALLRRRPGDNDSDVDDVDNYTPVPPRMLLGAGNTLNALTGGQGPIDLSLLLQSPERVVVAGRNRMSSGV</sequence>
<feature type="chain" id="PRO_5042169182" evidence="1">
    <location>
        <begin position="25"/>
        <end position="164"/>
    </location>
</feature>
<protein>
    <submittedName>
        <fullName evidence="2">Uncharacterized protein</fullName>
    </submittedName>
</protein>
<evidence type="ECO:0000313" key="3">
    <source>
        <dbReference type="Proteomes" id="UP001213000"/>
    </source>
</evidence>
<feature type="signal peptide" evidence="1">
    <location>
        <begin position="1"/>
        <end position="24"/>
    </location>
</feature>
<dbReference type="AlphaFoldDB" id="A0AAD5W6B1"/>
<proteinExistence type="predicted"/>
<accession>A0AAD5W6B1</accession>
<keyword evidence="1" id="KW-0732">Signal</keyword>
<comment type="caution">
    <text evidence="2">The sequence shown here is derived from an EMBL/GenBank/DDBJ whole genome shotgun (WGS) entry which is preliminary data.</text>
</comment>
<evidence type="ECO:0000313" key="2">
    <source>
        <dbReference type="EMBL" id="KAJ3575814.1"/>
    </source>
</evidence>
<reference evidence="2" key="1">
    <citation type="submission" date="2022-07" db="EMBL/GenBank/DDBJ databases">
        <title>Genome Sequence of Leucocoprinus birnbaumii.</title>
        <authorList>
            <person name="Buettner E."/>
        </authorList>
    </citation>
    <scope>NUCLEOTIDE SEQUENCE</scope>
    <source>
        <strain evidence="2">VT141</strain>
    </source>
</reference>
<keyword evidence="3" id="KW-1185">Reference proteome</keyword>
<name>A0AAD5W6B1_9AGAR</name>
<dbReference type="EMBL" id="JANIEX010000026">
    <property type="protein sequence ID" value="KAJ3575814.1"/>
    <property type="molecule type" value="Genomic_DNA"/>
</dbReference>
<gene>
    <name evidence="2" type="ORF">NP233_g853</name>
</gene>
<evidence type="ECO:0000256" key="1">
    <source>
        <dbReference type="SAM" id="SignalP"/>
    </source>
</evidence>
<organism evidence="2 3">
    <name type="scientific">Leucocoprinus birnbaumii</name>
    <dbReference type="NCBI Taxonomy" id="56174"/>
    <lineage>
        <taxon>Eukaryota</taxon>
        <taxon>Fungi</taxon>
        <taxon>Dikarya</taxon>
        <taxon>Basidiomycota</taxon>
        <taxon>Agaricomycotina</taxon>
        <taxon>Agaricomycetes</taxon>
        <taxon>Agaricomycetidae</taxon>
        <taxon>Agaricales</taxon>
        <taxon>Agaricineae</taxon>
        <taxon>Agaricaceae</taxon>
        <taxon>Leucocoprinus</taxon>
    </lineage>
</organism>
<dbReference type="Proteomes" id="UP001213000">
    <property type="component" value="Unassembled WGS sequence"/>
</dbReference>